<dbReference type="GO" id="GO:0045944">
    <property type="term" value="P:positive regulation of transcription by RNA polymerase II"/>
    <property type="evidence" value="ECO:0000318"/>
    <property type="project" value="GO_Central"/>
</dbReference>
<evidence type="ECO:0000256" key="5">
    <source>
        <dbReference type="ARBA" id="ARBA00023242"/>
    </source>
</evidence>
<keyword evidence="2" id="KW-0238">DNA-binding</keyword>
<dbReference type="VEuPathDB" id="FungiDB:UMAG_04317"/>
<evidence type="ECO:0000259" key="7">
    <source>
        <dbReference type="PROSITE" id="PS50888"/>
    </source>
</evidence>
<accession>A0A0D1DTT5</accession>
<dbReference type="Proteomes" id="UP000000561">
    <property type="component" value="Chromosome 14"/>
</dbReference>
<dbReference type="SMART" id="SM00353">
    <property type="entry name" value="HLH"/>
    <property type="match status" value="1"/>
</dbReference>
<reference evidence="8 9" key="1">
    <citation type="journal article" date="2006" name="Nature">
        <title>Insights from the genome of the biotrophic fungal plant pathogen Ustilago maydis.</title>
        <authorList>
            <person name="Kamper J."/>
            <person name="Kahmann R."/>
            <person name="Bolker M."/>
            <person name="Ma L.J."/>
            <person name="Brefort T."/>
            <person name="Saville B.J."/>
            <person name="Banuett F."/>
            <person name="Kronstad J.W."/>
            <person name="Gold S.E."/>
            <person name="Muller O."/>
            <person name="Perlin M.H."/>
            <person name="Wosten H.A."/>
            <person name="de Vries R."/>
            <person name="Ruiz-Herrera J."/>
            <person name="Reynaga-Pena C.G."/>
            <person name="Snetselaar K."/>
            <person name="McCann M."/>
            <person name="Perez-Martin J."/>
            <person name="Feldbrugge M."/>
            <person name="Basse C.W."/>
            <person name="Steinberg G."/>
            <person name="Ibeas J.I."/>
            <person name="Holloman W."/>
            <person name="Guzman P."/>
            <person name="Farman M."/>
            <person name="Stajich J.E."/>
            <person name="Sentandreu R."/>
            <person name="Gonzalez-Prieto J.M."/>
            <person name="Kennell J.C."/>
            <person name="Molina L."/>
            <person name="Schirawski J."/>
            <person name="Mendoza-Mendoza A."/>
            <person name="Greilinger D."/>
            <person name="Munch K."/>
            <person name="Rossel N."/>
            <person name="Scherer M."/>
            <person name="Vranes M."/>
            <person name="Ladendorf O."/>
            <person name="Vincon V."/>
            <person name="Fuchs U."/>
            <person name="Sandrock B."/>
            <person name="Meng S."/>
            <person name="Ho E.C."/>
            <person name="Cahill M.J."/>
            <person name="Boyce K.J."/>
            <person name="Klose J."/>
            <person name="Klosterman S.J."/>
            <person name="Deelstra H.J."/>
            <person name="Ortiz-Castellanos L."/>
            <person name="Li W."/>
            <person name="Sanchez-Alonso P."/>
            <person name="Schreier P.H."/>
            <person name="Hauser-Hahn I."/>
            <person name="Vaupel M."/>
            <person name="Koopmann E."/>
            <person name="Friedrich G."/>
            <person name="Voss H."/>
            <person name="Schluter T."/>
            <person name="Margolis J."/>
            <person name="Platt D."/>
            <person name="Swimmer C."/>
            <person name="Gnirke A."/>
            <person name="Chen F."/>
            <person name="Vysotskaia V."/>
            <person name="Mannhaupt G."/>
            <person name="Guldener U."/>
            <person name="Munsterkotter M."/>
            <person name="Haase D."/>
            <person name="Oesterheld M."/>
            <person name="Mewes H.W."/>
            <person name="Mauceli E.W."/>
            <person name="DeCaprio D."/>
            <person name="Wade C.M."/>
            <person name="Butler J."/>
            <person name="Young S."/>
            <person name="Jaffe D.B."/>
            <person name="Calvo S."/>
            <person name="Nusbaum C."/>
            <person name="Galagan J."/>
            <person name="Birren B.W."/>
        </authorList>
    </citation>
    <scope>NUCLEOTIDE SEQUENCE [LARGE SCALE GENOMIC DNA]</scope>
    <source>
        <strain evidence="9">DSM 14603 / FGSC 9021 / UM521</strain>
    </source>
</reference>
<feature type="compositionally biased region" description="Polar residues" evidence="6">
    <location>
        <begin position="536"/>
        <end position="548"/>
    </location>
</feature>
<feature type="compositionally biased region" description="Basic and acidic residues" evidence="6">
    <location>
        <begin position="133"/>
        <end position="143"/>
    </location>
</feature>
<evidence type="ECO:0000256" key="4">
    <source>
        <dbReference type="ARBA" id="ARBA00023163"/>
    </source>
</evidence>
<feature type="domain" description="BHLH" evidence="7">
    <location>
        <begin position="361"/>
        <end position="412"/>
    </location>
</feature>
<dbReference type="InParanoid" id="A0A0D1DTT5"/>
<keyword evidence="4" id="KW-0804">Transcription</keyword>
<dbReference type="PANTHER" id="PTHR10328">
    <property type="entry name" value="PROTEIN MAX MYC-ASSOCIATED FACTOR X"/>
    <property type="match status" value="1"/>
</dbReference>
<dbReference type="OMA" id="RQAIPAC"/>
<evidence type="ECO:0000256" key="3">
    <source>
        <dbReference type="ARBA" id="ARBA00023159"/>
    </source>
</evidence>
<dbReference type="EMBL" id="CM003153">
    <property type="protein sequence ID" value="KIS67211.1"/>
    <property type="molecule type" value="Genomic_DNA"/>
</dbReference>
<dbReference type="InterPro" id="IPR036638">
    <property type="entry name" value="HLH_DNA-bd_sf"/>
</dbReference>
<dbReference type="STRING" id="237631.A0A0D1DTT5"/>
<protein>
    <recommendedName>
        <fullName evidence="7">BHLH domain-containing protein</fullName>
    </recommendedName>
</protein>
<evidence type="ECO:0000313" key="9">
    <source>
        <dbReference type="Proteomes" id="UP000000561"/>
    </source>
</evidence>
<proteinExistence type="predicted"/>
<feature type="region of interest" description="Disordered" evidence="6">
    <location>
        <begin position="239"/>
        <end position="333"/>
    </location>
</feature>
<evidence type="ECO:0000256" key="1">
    <source>
        <dbReference type="ARBA" id="ARBA00023015"/>
    </source>
</evidence>
<gene>
    <name evidence="8" type="ORF">UMAG_04317</name>
</gene>
<dbReference type="CDD" id="cd11405">
    <property type="entry name" value="bHLHzip_MLXIP_like"/>
    <property type="match status" value="1"/>
</dbReference>
<evidence type="ECO:0000313" key="8">
    <source>
        <dbReference type="EMBL" id="KIS67211.1"/>
    </source>
</evidence>
<dbReference type="GO" id="GO:0046983">
    <property type="term" value="F:protein dimerization activity"/>
    <property type="evidence" value="ECO:0007669"/>
    <property type="project" value="InterPro"/>
</dbReference>
<dbReference type="Pfam" id="PF00010">
    <property type="entry name" value="HLH"/>
    <property type="match status" value="1"/>
</dbReference>
<feature type="compositionally biased region" description="Polar residues" evidence="6">
    <location>
        <begin position="122"/>
        <end position="131"/>
    </location>
</feature>
<feature type="compositionally biased region" description="Basic and acidic residues" evidence="6">
    <location>
        <begin position="28"/>
        <end position="56"/>
    </location>
</feature>
<dbReference type="GeneID" id="23564538"/>
<sequence>MFPNRASETDHKTLPPISLLSSHPIDFARAEAHARDTDSASRLNHNADEPNRERRPPPASGLRSTPPSAFLSRPHQPHEHGPLRTSAFPHPVDEAYRPPSNPKFVQRGGPPPIPGHRDLQRGSPTSDQSAWRSFDRTDSRLGSKDAYSPHMSHTSYGHRDDSRRASWQPPSDDPHRPQKPAPLPAVRDDGHWRTSGPAPRDRPDIHSDAYAHGRAREEERWRDERAARPMYSYEHGPAFANMPSYPHPQDARSAVRPFDDDAADESRRVRQRAGSGIVDEEPNVPRYAVPGARPYGARPYSPPEARSHSAAPIPPPPRVGMAAGMEPPRPNTSLGVIPSASFAASAVASHVPTTTNTVNANRRVAHLLSEQKRRESINTGFEDLRQAIPACRDGQDSKATILKRALEYIRELEEVVERQHRLPLQGNAAGGSSNRSPPDDKDDLRRFGRHGGDEDGRGHSNTRQMTGGSTGSNSSNDAGTGPRIGGLPSNAYGSDFLLGHSSAAPPSRAGDHRPYGPPDCPSPIINGASVKVSRKAVNTSHDIRSSVTKRWADDSGEDQRSPSRRRVSDGDKKDVQPSPRSSNYMVTRHAQQSRSPLVRSPSMERPRDWHPRLENKLLFDSAVRV</sequence>
<dbReference type="KEGG" id="uma:UMAG_04317"/>
<evidence type="ECO:0000256" key="6">
    <source>
        <dbReference type="SAM" id="MobiDB-lite"/>
    </source>
</evidence>
<feature type="compositionally biased region" description="Basic and acidic residues" evidence="6">
    <location>
        <begin position="199"/>
        <end position="223"/>
    </location>
</feature>
<feature type="region of interest" description="Disordered" evidence="6">
    <location>
        <begin position="28"/>
        <end position="223"/>
    </location>
</feature>
<feature type="compositionally biased region" description="Basic and acidic residues" evidence="6">
    <location>
        <begin position="550"/>
        <end position="575"/>
    </location>
</feature>
<dbReference type="InterPro" id="IPR011598">
    <property type="entry name" value="bHLH_dom"/>
</dbReference>
<dbReference type="OrthoDB" id="5778525at2759"/>
<dbReference type="GO" id="GO:0003677">
    <property type="term" value="F:DNA binding"/>
    <property type="evidence" value="ECO:0007669"/>
    <property type="project" value="UniProtKB-KW"/>
</dbReference>
<dbReference type="SUPFAM" id="SSF47459">
    <property type="entry name" value="HLH, helix-loop-helix DNA-binding domain"/>
    <property type="match status" value="1"/>
</dbReference>
<dbReference type="GO" id="GO:0090575">
    <property type="term" value="C:RNA polymerase II transcription regulator complex"/>
    <property type="evidence" value="ECO:0000318"/>
    <property type="project" value="GO_Central"/>
</dbReference>
<feature type="compositionally biased region" description="Basic and acidic residues" evidence="6">
    <location>
        <begin position="437"/>
        <end position="458"/>
    </location>
</feature>
<feature type="compositionally biased region" description="Polar residues" evidence="6">
    <location>
        <begin position="578"/>
        <end position="595"/>
    </location>
</feature>
<keyword evidence="5" id="KW-0539">Nucleus</keyword>
<name>A0A0D1DTT5_MYCMD</name>
<evidence type="ECO:0000256" key="2">
    <source>
        <dbReference type="ARBA" id="ARBA00023125"/>
    </source>
</evidence>
<dbReference type="AlphaFoldDB" id="A0A0D1DTT5"/>
<dbReference type="Gene3D" id="4.10.280.10">
    <property type="entry name" value="Helix-loop-helix DNA-binding domain"/>
    <property type="match status" value="1"/>
</dbReference>
<feature type="compositionally biased region" description="Basic and acidic residues" evidence="6">
    <location>
        <begin position="602"/>
        <end position="613"/>
    </location>
</feature>
<feature type="region of interest" description="Disordered" evidence="6">
    <location>
        <begin position="420"/>
        <end position="613"/>
    </location>
</feature>
<keyword evidence="3" id="KW-0010">Activator</keyword>
<organism evidence="8 9">
    <name type="scientific">Mycosarcoma maydis</name>
    <name type="common">Corn smut fungus</name>
    <name type="synonym">Ustilago maydis</name>
    <dbReference type="NCBI Taxonomy" id="5270"/>
    <lineage>
        <taxon>Eukaryota</taxon>
        <taxon>Fungi</taxon>
        <taxon>Dikarya</taxon>
        <taxon>Basidiomycota</taxon>
        <taxon>Ustilaginomycotina</taxon>
        <taxon>Ustilaginomycetes</taxon>
        <taxon>Ustilaginales</taxon>
        <taxon>Ustilaginaceae</taxon>
        <taxon>Mycosarcoma</taxon>
    </lineage>
</organism>
<keyword evidence="9" id="KW-1185">Reference proteome</keyword>
<keyword evidence="1" id="KW-0805">Transcription regulation</keyword>
<dbReference type="eggNOG" id="KOG3582">
    <property type="taxonomic scope" value="Eukaryota"/>
</dbReference>
<feature type="compositionally biased region" description="Low complexity" evidence="6">
    <location>
        <begin position="471"/>
        <end position="481"/>
    </location>
</feature>
<dbReference type="PANTHER" id="PTHR10328:SF3">
    <property type="entry name" value="PROTEIN MAX"/>
    <property type="match status" value="1"/>
</dbReference>
<dbReference type="RefSeq" id="XP_011391039.1">
    <property type="nucleotide sequence ID" value="XM_011392737.1"/>
</dbReference>
<dbReference type="GO" id="GO:0003700">
    <property type="term" value="F:DNA-binding transcription factor activity"/>
    <property type="evidence" value="ECO:0000318"/>
    <property type="project" value="GO_Central"/>
</dbReference>
<dbReference type="PROSITE" id="PS50888">
    <property type="entry name" value="BHLH"/>
    <property type="match status" value="1"/>
</dbReference>